<protein>
    <submittedName>
        <fullName evidence="2">Uncharacterized protein</fullName>
    </submittedName>
</protein>
<accession>A0A0E9P870</accession>
<proteinExistence type="predicted"/>
<name>A0A0E9P870_ANGAN</name>
<keyword evidence="1" id="KW-0472">Membrane</keyword>
<evidence type="ECO:0000256" key="1">
    <source>
        <dbReference type="SAM" id="Phobius"/>
    </source>
</evidence>
<dbReference type="AlphaFoldDB" id="A0A0E9P870"/>
<keyword evidence="1" id="KW-1133">Transmembrane helix</keyword>
<keyword evidence="1" id="KW-0812">Transmembrane</keyword>
<feature type="transmembrane region" description="Helical" evidence="1">
    <location>
        <begin position="6"/>
        <end position="25"/>
    </location>
</feature>
<organism evidence="2">
    <name type="scientific">Anguilla anguilla</name>
    <name type="common">European freshwater eel</name>
    <name type="synonym">Muraena anguilla</name>
    <dbReference type="NCBI Taxonomy" id="7936"/>
    <lineage>
        <taxon>Eukaryota</taxon>
        <taxon>Metazoa</taxon>
        <taxon>Chordata</taxon>
        <taxon>Craniata</taxon>
        <taxon>Vertebrata</taxon>
        <taxon>Euteleostomi</taxon>
        <taxon>Actinopterygii</taxon>
        <taxon>Neopterygii</taxon>
        <taxon>Teleostei</taxon>
        <taxon>Anguilliformes</taxon>
        <taxon>Anguillidae</taxon>
        <taxon>Anguilla</taxon>
    </lineage>
</organism>
<sequence>MFGTKTYFWLYILAYIWLFTPKFFICNQAIDMWLGEDSFSAF</sequence>
<reference evidence="2" key="1">
    <citation type="submission" date="2014-11" db="EMBL/GenBank/DDBJ databases">
        <authorList>
            <person name="Amaro Gonzalez C."/>
        </authorList>
    </citation>
    <scope>NUCLEOTIDE SEQUENCE</scope>
</reference>
<reference evidence="2" key="2">
    <citation type="journal article" date="2015" name="Fish Shellfish Immunol.">
        <title>Early steps in the European eel (Anguilla anguilla)-Vibrio vulnificus interaction in the gills: Role of the RtxA13 toxin.</title>
        <authorList>
            <person name="Callol A."/>
            <person name="Pajuelo D."/>
            <person name="Ebbesson L."/>
            <person name="Teles M."/>
            <person name="MacKenzie S."/>
            <person name="Amaro C."/>
        </authorList>
    </citation>
    <scope>NUCLEOTIDE SEQUENCE</scope>
</reference>
<evidence type="ECO:0000313" key="2">
    <source>
        <dbReference type="EMBL" id="JAH00078.1"/>
    </source>
</evidence>
<dbReference type="EMBL" id="GBXM01108499">
    <property type="protein sequence ID" value="JAH00078.1"/>
    <property type="molecule type" value="Transcribed_RNA"/>
</dbReference>